<comment type="caution">
    <text evidence="2">The sequence shown here is derived from an EMBL/GenBank/DDBJ whole genome shotgun (WGS) entry which is preliminary data.</text>
</comment>
<dbReference type="RefSeq" id="WP_280653093.1">
    <property type="nucleotide sequence ID" value="NZ_JANQDH010000012.1"/>
</dbReference>
<gene>
    <name evidence="2" type="ORF">NWP17_01215</name>
</gene>
<dbReference type="Proteomes" id="UP001159387">
    <property type="component" value="Unassembled WGS sequence"/>
</dbReference>
<organism evidence="2 3">
    <name type="scientific">Chrysosporum bergii ANA360D</name>
    <dbReference type="NCBI Taxonomy" id="617107"/>
    <lineage>
        <taxon>Bacteria</taxon>
        <taxon>Bacillati</taxon>
        <taxon>Cyanobacteriota</taxon>
        <taxon>Cyanophyceae</taxon>
        <taxon>Nostocales</taxon>
        <taxon>Nodulariaceae</taxon>
        <taxon>Chrysosporum</taxon>
    </lineage>
</organism>
<name>A0AA43GNQ2_9CYAN</name>
<protein>
    <submittedName>
        <fullName evidence="2">PIN domain-containing protein</fullName>
    </submittedName>
</protein>
<proteinExistence type="predicted"/>
<feature type="domain" description="DUF4935" evidence="1">
    <location>
        <begin position="4"/>
        <end position="171"/>
    </location>
</feature>
<accession>A0AA43GNQ2</accession>
<sequence length="202" mass="23322">MTTVYIETNFFTNFAKDKEQEPQKLVKYLNKVTLFNQIVSPAICLMKSLSILEDERNYNTFKLRLAEEISEVKVDINSNYSKQVIKSYLEQLTIQNNTRINDISIRLFEVIKWAAINVELINLKPSILISSVNQEFIPEPTDNLILHCILDHAKTCSDDQKILLTGNYQDFGTKEIRQILGAVGIKKYVSTSKDFFGWLESM</sequence>
<evidence type="ECO:0000313" key="3">
    <source>
        <dbReference type="Proteomes" id="UP001159387"/>
    </source>
</evidence>
<dbReference type="Pfam" id="PF16289">
    <property type="entry name" value="PIN_12"/>
    <property type="match status" value="1"/>
</dbReference>
<evidence type="ECO:0000259" key="1">
    <source>
        <dbReference type="Pfam" id="PF16289"/>
    </source>
</evidence>
<evidence type="ECO:0000313" key="2">
    <source>
        <dbReference type="EMBL" id="MDH6059075.1"/>
    </source>
</evidence>
<dbReference type="AlphaFoldDB" id="A0AA43GNQ2"/>
<dbReference type="InterPro" id="IPR032557">
    <property type="entry name" value="DUF4935"/>
</dbReference>
<reference evidence="2 3" key="1">
    <citation type="journal article" date="2023" name="J. Phycol.">
        <title>Chrysosporum ovalisporum is synonymous with the true-branching cyanobacterium Umezakia natans (Nostocales/Aphanizomenonaceae).</title>
        <authorList>
            <person name="McGregor G.B."/>
            <person name="Sendall B.C."/>
            <person name="Niiyama Y."/>
            <person name="Tuji A."/>
            <person name="Willis A."/>
        </authorList>
    </citation>
    <scope>NUCLEOTIDE SEQUENCE [LARGE SCALE GENOMIC DNA]</scope>
    <source>
        <strain evidence="2 3">ANA360D</strain>
    </source>
</reference>
<dbReference type="EMBL" id="JANQDH010000012">
    <property type="protein sequence ID" value="MDH6059075.1"/>
    <property type="molecule type" value="Genomic_DNA"/>
</dbReference>
<keyword evidence="3" id="KW-1185">Reference proteome</keyword>